<protein>
    <recommendedName>
        <fullName evidence="1">HTH OST-type domain-containing protein</fullName>
    </recommendedName>
</protein>
<accession>A0A7S2V2S3</accession>
<dbReference type="AlphaFoldDB" id="A0A7S2V2S3"/>
<dbReference type="CDD" id="cd10146">
    <property type="entry name" value="LabA_like_C"/>
    <property type="match status" value="1"/>
</dbReference>
<dbReference type="EMBL" id="HBHR01018193">
    <property type="protein sequence ID" value="CAD9869505.1"/>
    <property type="molecule type" value="Transcribed_RNA"/>
</dbReference>
<dbReference type="PANTHER" id="PTHR35811">
    <property type="entry name" value="SLR1870 PROTEIN"/>
    <property type="match status" value="1"/>
</dbReference>
<dbReference type="InterPro" id="IPR041966">
    <property type="entry name" value="LOTUS-like"/>
</dbReference>
<dbReference type="Pfam" id="PF01936">
    <property type="entry name" value="NYN"/>
    <property type="match status" value="1"/>
</dbReference>
<gene>
    <name evidence="2" type="ORF">FJAP1339_LOCUS9148</name>
</gene>
<dbReference type="CDD" id="cd11297">
    <property type="entry name" value="PIN_LabA-like_N_1"/>
    <property type="match status" value="1"/>
</dbReference>
<dbReference type="PANTHER" id="PTHR35811:SF1">
    <property type="entry name" value="HTH OST-TYPE DOMAIN-CONTAINING PROTEIN"/>
    <property type="match status" value="1"/>
</dbReference>
<proteinExistence type="predicted"/>
<dbReference type="InterPro" id="IPR025605">
    <property type="entry name" value="OST-HTH/LOTUS_dom"/>
</dbReference>
<organism evidence="2">
    <name type="scientific">Fibrocapsa japonica</name>
    <dbReference type="NCBI Taxonomy" id="94617"/>
    <lineage>
        <taxon>Eukaryota</taxon>
        <taxon>Sar</taxon>
        <taxon>Stramenopiles</taxon>
        <taxon>Ochrophyta</taxon>
        <taxon>Raphidophyceae</taxon>
        <taxon>Chattonellales</taxon>
        <taxon>Chattonellaceae</taxon>
        <taxon>Fibrocapsa</taxon>
    </lineage>
</organism>
<feature type="domain" description="HTH OST-type" evidence="1">
    <location>
        <begin position="228"/>
        <end position="307"/>
    </location>
</feature>
<evidence type="ECO:0000259" key="1">
    <source>
        <dbReference type="PROSITE" id="PS51644"/>
    </source>
</evidence>
<name>A0A7S2V2S3_9STRA</name>
<dbReference type="InterPro" id="IPR021139">
    <property type="entry name" value="NYN"/>
</dbReference>
<evidence type="ECO:0000313" key="2">
    <source>
        <dbReference type="EMBL" id="CAD9869505.1"/>
    </source>
</evidence>
<dbReference type="GO" id="GO:0004540">
    <property type="term" value="F:RNA nuclease activity"/>
    <property type="evidence" value="ECO:0007669"/>
    <property type="project" value="InterPro"/>
</dbReference>
<sequence length="323" mass="36273">MFAVGLPLVTKCLLNSNAFTVRVSFLNPISRAPCWMSVNDIFVSGLNPVSPPLDDLGLQQMKQSLAMLVDSDNASPFSMPVVINELTKYGDVRIKRIYGDFTIENSAPWQNVALENSLLPVQNYCYSRGKGSTDQALTIDAMDLLYKNNDIQGFCLVSSDSDFTRLAMRLREEGKIVIGVGRRHTPKSLVQACSKFIYVENLYNEMRSSSSPVLLDEEFQNTGWKGDAREALVESIQKVYLDWCVDDRYLDGWVPLGNIGKSLMQAQPDFDPRTHGFKKLTTLVEALSIFDIQSINHKVSVRIKHTTKSANDMPSAEARHMYQ</sequence>
<dbReference type="Pfam" id="PF12872">
    <property type="entry name" value="OST-HTH"/>
    <property type="match status" value="1"/>
</dbReference>
<dbReference type="Gene3D" id="3.40.50.1010">
    <property type="entry name" value="5'-nuclease"/>
    <property type="match status" value="1"/>
</dbReference>
<reference evidence="2" key="1">
    <citation type="submission" date="2021-01" db="EMBL/GenBank/DDBJ databases">
        <authorList>
            <person name="Corre E."/>
            <person name="Pelletier E."/>
            <person name="Niang G."/>
            <person name="Scheremetjew M."/>
            <person name="Finn R."/>
            <person name="Kale V."/>
            <person name="Holt S."/>
            <person name="Cochrane G."/>
            <person name="Meng A."/>
            <person name="Brown T."/>
            <person name="Cohen L."/>
        </authorList>
    </citation>
    <scope>NUCLEOTIDE SEQUENCE</scope>
    <source>
        <strain evidence="2">CCMP1661</strain>
    </source>
</reference>
<dbReference type="Gene3D" id="3.30.420.610">
    <property type="entry name" value="LOTUS domain-like"/>
    <property type="match status" value="1"/>
</dbReference>
<dbReference type="PROSITE" id="PS51644">
    <property type="entry name" value="HTH_OST"/>
    <property type="match status" value="1"/>
</dbReference>